<dbReference type="PANTHER" id="PTHR43169:SF2">
    <property type="entry name" value="NAD_GMP SYNTHASE DOMAIN-CONTAINING PROTEIN"/>
    <property type="match status" value="1"/>
</dbReference>
<accession>A0A9J6P114</accession>
<evidence type="ECO:0000313" key="4">
    <source>
        <dbReference type="Proteomes" id="UP001056429"/>
    </source>
</evidence>
<evidence type="ECO:0000313" key="3">
    <source>
        <dbReference type="EMBL" id="MCM1990343.1"/>
    </source>
</evidence>
<protein>
    <submittedName>
        <fullName evidence="3">ATP-dependent sacrificial sulfur transferase LarE</fullName>
    </submittedName>
</protein>
<dbReference type="InterPro" id="IPR052188">
    <property type="entry name" value="Ni-pincer_cofactor_biosynth"/>
</dbReference>
<dbReference type="InterPro" id="IPR014729">
    <property type="entry name" value="Rossmann-like_a/b/a_fold"/>
</dbReference>
<keyword evidence="4" id="KW-1185">Reference proteome</keyword>
<name>A0A9J6P114_9CLOT</name>
<keyword evidence="3" id="KW-0808">Transferase</keyword>
<proteinExistence type="predicted"/>
<dbReference type="RefSeq" id="WP_250859380.1">
    <property type="nucleotide sequence ID" value="NZ_JAGSOJ010000002.1"/>
</dbReference>
<dbReference type="CDD" id="cd01990">
    <property type="entry name" value="LarE-like"/>
    <property type="match status" value="1"/>
</dbReference>
<gene>
    <name evidence="3" type="primary">larE</name>
    <name evidence="3" type="ORF">KDK92_11410</name>
</gene>
<feature type="domain" description="NAD/GMP synthase" evidence="2">
    <location>
        <begin position="14"/>
        <end position="82"/>
    </location>
</feature>
<dbReference type="GO" id="GO:0006163">
    <property type="term" value="P:purine nucleotide metabolic process"/>
    <property type="evidence" value="ECO:0007669"/>
    <property type="project" value="UniProtKB-ARBA"/>
</dbReference>
<comment type="caution">
    <text evidence="3">The sequence shown here is derived from an EMBL/GenBank/DDBJ whole genome shotgun (WGS) entry which is preliminary data.</text>
</comment>
<dbReference type="EMBL" id="JAGSOJ010000002">
    <property type="protein sequence ID" value="MCM1990343.1"/>
    <property type="molecule type" value="Genomic_DNA"/>
</dbReference>
<reference evidence="3" key="1">
    <citation type="journal article" date="2021" name="mSystems">
        <title>Bacteria and Archaea Synergistically Convert Glycine Betaine to Biogenic Methane in the Formosa Cold Seep of the South China Sea.</title>
        <authorList>
            <person name="Li L."/>
            <person name="Zhang W."/>
            <person name="Zhang S."/>
            <person name="Song L."/>
            <person name="Sun Q."/>
            <person name="Zhang H."/>
            <person name="Xiang H."/>
            <person name="Dong X."/>
        </authorList>
    </citation>
    <scope>NUCLEOTIDE SEQUENCE</scope>
    <source>
        <strain evidence="3">ZWT</strain>
    </source>
</reference>
<evidence type="ECO:0000256" key="1">
    <source>
        <dbReference type="PIRSR" id="PIRSR006661-1"/>
    </source>
</evidence>
<dbReference type="AlphaFoldDB" id="A0A9J6P114"/>
<dbReference type="InterPro" id="IPR022310">
    <property type="entry name" value="NAD/GMP_synthase"/>
</dbReference>
<dbReference type="Pfam" id="PF02540">
    <property type="entry name" value="NAD_synthase"/>
    <property type="match status" value="1"/>
</dbReference>
<dbReference type="Gene3D" id="3.40.50.620">
    <property type="entry name" value="HUPs"/>
    <property type="match status" value="1"/>
</dbReference>
<dbReference type="InterPro" id="IPR005232">
    <property type="entry name" value="LarE"/>
</dbReference>
<dbReference type="PIRSF" id="PIRSF006661">
    <property type="entry name" value="PP-lp_UCP006661"/>
    <property type="match status" value="1"/>
</dbReference>
<dbReference type="PANTHER" id="PTHR43169">
    <property type="entry name" value="EXSB FAMILY PROTEIN"/>
    <property type="match status" value="1"/>
</dbReference>
<dbReference type="GO" id="GO:0016783">
    <property type="term" value="F:sulfurtransferase activity"/>
    <property type="evidence" value="ECO:0007669"/>
    <property type="project" value="InterPro"/>
</dbReference>
<evidence type="ECO:0000259" key="2">
    <source>
        <dbReference type="Pfam" id="PF02540"/>
    </source>
</evidence>
<organism evidence="3 4">
    <name type="scientific">Oceanirhabdus seepicola</name>
    <dbReference type="NCBI Taxonomy" id="2828781"/>
    <lineage>
        <taxon>Bacteria</taxon>
        <taxon>Bacillati</taxon>
        <taxon>Bacillota</taxon>
        <taxon>Clostridia</taxon>
        <taxon>Eubacteriales</taxon>
        <taxon>Clostridiaceae</taxon>
        <taxon>Oceanirhabdus</taxon>
    </lineage>
</organism>
<dbReference type="Proteomes" id="UP001056429">
    <property type="component" value="Unassembled WGS sequence"/>
</dbReference>
<dbReference type="NCBIfam" id="TIGR00268">
    <property type="entry name" value="ATP-dependent sacrificial sulfur transferase LarE"/>
    <property type="match status" value="1"/>
</dbReference>
<feature type="active site" description="Nucleophile and sulfur donor" evidence="1">
    <location>
        <position position="171"/>
    </location>
</feature>
<dbReference type="SUPFAM" id="SSF52402">
    <property type="entry name" value="Adenine nucleotide alpha hydrolases-like"/>
    <property type="match status" value="1"/>
</dbReference>
<reference evidence="3" key="2">
    <citation type="submission" date="2021-04" db="EMBL/GenBank/DDBJ databases">
        <authorList>
            <person name="Dong X."/>
        </authorList>
    </citation>
    <scope>NUCLEOTIDE SEQUENCE</scope>
    <source>
        <strain evidence="3">ZWT</strain>
    </source>
</reference>
<sequence length="268" mass="30987">MNEAYIDLLTNLESLESVVVAFSGGVDSTFLLYACKQVLGDNVIAVTVDSPYIPRWEIEESKELVSLFGVKHHIIKVDIPDNIANNPEDRCYLCKKEIFSNIIKYKNEIDFKYVVDGSNYDDTKDYRPGMRALKELDVRSPLLESKLTKAQIRELSKQQKVPTWNKPAYACLLSRLPYNTQIFTHELRKIELAEKFIMDKGFKGIRVRSFGDTAKIEIFKEDMERFLNYENIKDINEKLIELGYKVVTLDLGGYSMGKMNRSIEERNN</sequence>